<name>A0ABQ4BW63_9ACTN</name>
<accession>A0ABQ4BW63</accession>
<proteinExistence type="predicted"/>
<dbReference type="EMBL" id="BONC01000003">
    <property type="protein sequence ID" value="GIF54768.1"/>
    <property type="molecule type" value="Genomic_DNA"/>
</dbReference>
<sequence>MTATQPAGWWHSQRQSMMVGDASAALVAAPGVANLGVSVVKTQNARALSRLRAVLGEDFARAG</sequence>
<keyword evidence="2" id="KW-1185">Reference proteome</keyword>
<evidence type="ECO:0000313" key="2">
    <source>
        <dbReference type="Proteomes" id="UP000624325"/>
    </source>
</evidence>
<organism evidence="1 2">
    <name type="scientific">Asanoa iriomotensis</name>
    <dbReference type="NCBI Taxonomy" id="234613"/>
    <lineage>
        <taxon>Bacteria</taxon>
        <taxon>Bacillati</taxon>
        <taxon>Actinomycetota</taxon>
        <taxon>Actinomycetes</taxon>
        <taxon>Micromonosporales</taxon>
        <taxon>Micromonosporaceae</taxon>
        <taxon>Asanoa</taxon>
    </lineage>
</organism>
<protein>
    <submittedName>
        <fullName evidence="1">Uncharacterized protein</fullName>
    </submittedName>
</protein>
<evidence type="ECO:0000313" key="1">
    <source>
        <dbReference type="EMBL" id="GIF54768.1"/>
    </source>
</evidence>
<gene>
    <name evidence="1" type="ORF">Air01nite_08630</name>
</gene>
<reference evidence="1 2" key="1">
    <citation type="submission" date="2021-01" db="EMBL/GenBank/DDBJ databases">
        <title>Whole genome shotgun sequence of Asanoa iriomotensis NBRC 100142.</title>
        <authorList>
            <person name="Komaki H."/>
            <person name="Tamura T."/>
        </authorList>
    </citation>
    <scope>NUCLEOTIDE SEQUENCE [LARGE SCALE GENOMIC DNA]</scope>
    <source>
        <strain evidence="1 2">NBRC 100142</strain>
    </source>
</reference>
<comment type="caution">
    <text evidence="1">The sequence shown here is derived from an EMBL/GenBank/DDBJ whole genome shotgun (WGS) entry which is preliminary data.</text>
</comment>
<dbReference type="Proteomes" id="UP000624325">
    <property type="component" value="Unassembled WGS sequence"/>
</dbReference>